<reference evidence="3 4" key="1">
    <citation type="submission" date="2023-10" db="EMBL/GenBank/DDBJ databases">
        <title>Bacteria for the degradation of biodegradable plastic PBAT(Polybutylene adipate terephthalate).</title>
        <authorList>
            <person name="Weon H.-Y."/>
            <person name="Yeon J."/>
        </authorList>
    </citation>
    <scope>NUCLEOTIDE SEQUENCE [LARGE SCALE GENOMIC DNA]</scope>
    <source>
        <strain evidence="3 4">SBD 7-3</strain>
    </source>
</reference>
<dbReference type="Proteomes" id="UP001303946">
    <property type="component" value="Chromosome"/>
</dbReference>
<evidence type="ECO:0000256" key="1">
    <source>
        <dbReference type="SAM" id="MobiDB-lite"/>
    </source>
</evidence>
<evidence type="ECO:0000313" key="3">
    <source>
        <dbReference type="EMBL" id="WOB08751.1"/>
    </source>
</evidence>
<protein>
    <recommendedName>
        <fullName evidence="5">Lipase helper protein</fullName>
    </recommendedName>
</protein>
<dbReference type="PROSITE" id="PS51257">
    <property type="entry name" value="PROKAR_LIPOPROTEIN"/>
    <property type="match status" value="1"/>
</dbReference>
<feature type="compositionally biased region" description="Pro residues" evidence="1">
    <location>
        <begin position="122"/>
        <end position="133"/>
    </location>
</feature>
<evidence type="ECO:0000256" key="2">
    <source>
        <dbReference type="SAM" id="SignalP"/>
    </source>
</evidence>
<gene>
    <name evidence="3" type="ORF">RXV79_01535</name>
</gene>
<feature type="region of interest" description="Disordered" evidence="1">
    <location>
        <begin position="116"/>
        <end position="138"/>
    </location>
</feature>
<keyword evidence="2" id="KW-0732">Signal</keyword>
<dbReference type="RefSeq" id="WP_316701595.1">
    <property type="nucleotide sequence ID" value="NZ_CP136336.1"/>
</dbReference>
<evidence type="ECO:0008006" key="5">
    <source>
        <dbReference type="Google" id="ProtNLM"/>
    </source>
</evidence>
<keyword evidence="4" id="KW-1185">Reference proteome</keyword>
<organism evidence="3 4">
    <name type="scientific">Piscinibacter gummiphilus</name>
    <dbReference type="NCBI Taxonomy" id="946333"/>
    <lineage>
        <taxon>Bacteria</taxon>
        <taxon>Pseudomonadati</taxon>
        <taxon>Pseudomonadota</taxon>
        <taxon>Betaproteobacteria</taxon>
        <taxon>Burkholderiales</taxon>
        <taxon>Sphaerotilaceae</taxon>
        <taxon>Piscinibacter</taxon>
    </lineage>
</organism>
<feature type="chain" id="PRO_5046016565" description="Lipase helper protein" evidence="2">
    <location>
        <begin position="21"/>
        <end position="226"/>
    </location>
</feature>
<name>A0ABZ0CW63_9BURK</name>
<dbReference type="EMBL" id="CP136336">
    <property type="protein sequence ID" value="WOB08751.1"/>
    <property type="molecule type" value="Genomic_DNA"/>
</dbReference>
<proteinExistence type="predicted"/>
<accession>A0ABZ0CW63</accession>
<dbReference type="SUPFAM" id="SSF158855">
    <property type="entry name" value="Lipase chaperone-like"/>
    <property type="match status" value="1"/>
</dbReference>
<feature type="signal peptide" evidence="2">
    <location>
        <begin position="1"/>
        <end position="20"/>
    </location>
</feature>
<evidence type="ECO:0000313" key="4">
    <source>
        <dbReference type="Proteomes" id="UP001303946"/>
    </source>
</evidence>
<sequence length="226" mass="24728">MTMKRVLMLCLLTTGLAACAAPPAHAPRSVDDVRARGSLRGTDLDGAWAAPGQRREAESLLLRRFDHLLTALGETSLPELRRFIEREVTRERGATVATETLAAWDAHLAVLRGEPQAQLPNNPAPEATPPTPKRPTAAPRALLIPDPPATEADAQALHTQRASQFGAAAAERLRAQDLARWDWTRRLDEARAALQPLPAAAQEAELAHRFKGPELQRARALLLRER</sequence>